<dbReference type="InterPro" id="IPR050119">
    <property type="entry name" value="CCR1-9-like"/>
</dbReference>
<dbReference type="GO" id="GO:0019957">
    <property type="term" value="F:C-C chemokine binding"/>
    <property type="evidence" value="ECO:0007669"/>
    <property type="project" value="TreeGrafter"/>
</dbReference>
<dbReference type="InterPro" id="IPR000276">
    <property type="entry name" value="GPCR_Rhodpsn"/>
</dbReference>
<evidence type="ECO:0000256" key="10">
    <source>
        <dbReference type="SAM" id="Phobius"/>
    </source>
</evidence>
<accession>A0A3B5B3I0</accession>
<dbReference type="GO" id="GO:0007204">
    <property type="term" value="P:positive regulation of cytosolic calcium ion concentration"/>
    <property type="evidence" value="ECO:0007669"/>
    <property type="project" value="TreeGrafter"/>
</dbReference>
<feature type="transmembrane region" description="Helical" evidence="10">
    <location>
        <begin position="269"/>
        <end position="295"/>
    </location>
</feature>
<dbReference type="SUPFAM" id="SSF81321">
    <property type="entry name" value="Family A G protein-coupled receptor-like"/>
    <property type="match status" value="1"/>
</dbReference>
<evidence type="ECO:0000256" key="9">
    <source>
        <dbReference type="SAM" id="MobiDB-lite"/>
    </source>
</evidence>
<evidence type="ECO:0000256" key="2">
    <source>
        <dbReference type="ARBA" id="ARBA00022692"/>
    </source>
</evidence>
<dbReference type="PANTHER" id="PTHR10489">
    <property type="entry name" value="CELL ADHESION MOLECULE"/>
    <property type="match status" value="1"/>
</dbReference>
<dbReference type="GO" id="GO:0019722">
    <property type="term" value="P:calcium-mediated signaling"/>
    <property type="evidence" value="ECO:0007669"/>
    <property type="project" value="TreeGrafter"/>
</dbReference>
<evidence type="ECO:0000256" key="3">
    <source>
        <dbReference type="ARBA" id="ARBA00022989"/>
    </source>
</evidence>
<proteinExistence type="inferred from homology"/>
<evidence type="ECO:0000256" key="1">
    <source>
        <dbReference type="ARBA" id="ARBA00004370"/>
    </source>
</evidence>
<sequence length="341" mass="38938">MLLSLSQLNISQQTALNLYLTILYCVSQYSVSWHYTMIPAYILFITALGITLNLFVLMVLCLQKKACTMAEIYLSNLAVADLCLISVFPIFTMISTKKFNLYLSKALCKLISFFLSMNANSSINMLALVSIDRYMALVHPLTTERMRRPFYARLACVVVWGVCVLLNVPMLMYTDVIHDTRRNFSTCDLNFPSQTMLLVYEGIHVFIFMLPIFFVSCCTLKIIHEHKATVLVLVVFCVFLICWVPLYVVSILELLSRANILNGCHVFRNLYFCQFIFSLLAIFNSILNPILYLIVGKNFQTKVKELFRQMSTNLSRSFKNVTQPTTHRGEGHFSSSTGLSS</sequence>
<comment type="similarity">
    <text evidence="8">Belongs to the G-protein coupled receptor 1 family.</text>
</comment>
<evidence type="ECO:0000256" key="8">
    <source>
        <dbReference type="RuleBase" id="RU000688"/>
    </source>
</evidence>
<dbReference type="GeneTree" id="ENSGT01130000278308"/>
<organism evidence="12">
    <name type="scientific">Stegastes partitus</name>
    <name type="common">bicolor damselfish</name>
    <dbReference type="NCBI Taxonomy" id="144197"/>
    <lineage>
        <taxon>Eukaryota</taxon>
        <taxon>Metazoa</taxon>
        <taxon>Chordata</taxon>
        <taxon>Craniata</taxon>
        <taxon>Vertebrata</taxon>
        <taxon>Euteleostomi</taxon>
        <taxon>Actinopterygii</taxon>
        <taxon>Neopterygii</taxon>
        <taxon>Teleostei</taxon>
        <taxon>Neoteleostei</taxon>
        <taxon>Acanthomorphata</taxon>
        <taxon>Ovalentaria</taxon>
        <taxon>Pomacentridae</taxon>
        <taxon>Stegastes</taxon>
    </lineage>
</organism>
<dbReference type="Ensembl" id="ENSSPAT00000020620.1">
    <property type="protein sequence ID" value="ENSSPAP00000020307.1"/>
    <property type="gene ID" value="ENSSPAG00000015326.1"/>
</dbReference>
<dbReference type="GO" id="GO:0060326">
    <property type="term" value="P:cell chemotaxis"/>
    <property type="evidence" value="ECO:0007669"/>
    <property type="project" value="TreeGrafter"/>
</dbReference>
<name>A0A3B5B3I0_9TELE</name>
<keyword evidence="6 8" id="KW-0675">Receptor</keyword>
<dbReference type="GO" id="GO:0016493">
    <property type="term" value="F:C-C chemokine receptor activity"/>
    <property type="evidence" value="ECO:0007669"/>
    <property type="project" value="TreeGrafter"/>
</dbReference>
<evidence type="ECO:0000256" key="7">
    <source>
        <dbReference type="ARBA" id="ARBA00023224"/>
    </source>
</evidence>
<keyword evidence="4 8" id="KW-0297">G-protein coupled receptor</keyword>
<dbReference type="GO" id="GO:0006955">
    <property type="term" value="P:immune response"/>
    <property type="evidence" value="ECO:0007669"/>
    <property type="project" value="TreeGrafter"/>
</dbReference>
<evidence type="ECO:0000259" key="11">
    <source>
        <dbReference type="PROSITE" id="PS50262"/>
    </source>
</evidence>
<feature type="transmembrane region" description="Helical" evidence="10">
    <location>
        <begin position="111"/>
        <end position="129"/>
    </location>
</feature>
<keyword evidence="5 10" id="KW-0472">Membrane</keyword>
<dbReference type="AlphaFoldDB" id="A0A3B5B3I0"/>
<feature type="region of interest" description="Disordered" evidence="9">
    <location>
        <begin position="321"/>
        <end position="341"/>
    </location>
</feature>
<dbReference type="Pfam" id="PF00001">
    <property type="entry name" value="7tm_1"/>
    <property type="match status" value="1"/>
</dbReference>
<feature type="transmembrane region" description="Helical" evidence="10">
    <location>
        <begin position="41"/>
        <end position="60"/>
    </location>
</feature>
<protein>
    <submittedName>
        <fullName evidence="12">Bradykinin receptor B2</fullName>
    </submittedName>
</protein>
<dbReference type="PROSITE" id="PS00237">
    <property type="entry name" value="G_PROTEIN_RECEP_F1_1"/>
    <property type="match status" value="1"/>
</dbReference>
<comment type="subcellular location">
    <subcellularLocation>
        <location evidence="1">Membrane</location>
    </subcellularLocation>
</comment>
<dbReference type="InterPro" id="IPR017452">
    <property type="entry name" value="GPCR_Rhodpsn_7TM"/>
</dbReference>
<dbReference type="PROSITE" id="PS50262">
    <property type="entry name" value="G_PROTEIN_RECEP_F1_2"/>
    <property type="match status" value="1"/>
</dbReference>
<keyword evidence="2 8" id="KW-0812">Transmembrane</keyword>
<feature type="transmembrane region" description="Helical" evidence="10">
    <location>
        <begin position="203"/>
        <end position="223"/>
    </location>
</feature>
<feature type="domain" description="G-protein coupled receptors family 1 profile" evidence="11">
    <location>
        <begin position="52"/>
        <end position="292"/>
    </location>
</feature>
<gene>
    <name evidence="12" type="primary">BDKRB2</name>
</gene>
<dbReference type="GO" id="GO:0009897">
    <property type="term" value="C:external side of plasma membrane"/>
    <property type="evidence" value="ECO:0007669"/>
    <property type="project" value="TreeGrafter"/>
</dbReference>
<evidence type="ECO:0000313" key="12">
    <source>
        <dbReference type="Ensembl" id="ENSSPAP00000020307.1"/>
    </source>
</evidence>
<dbReference type="PANTHER" id="PTHR10489:SF957">
    <property type="entry name" value="B2 BRADYKININ RECEPTOR"/>
    <property type="match status" value="1"/>
</dbReference>
<keyword evidence="3 10" id="KW-1133">Transmembrane helix</keyword>
<dbReference type="Gene3D" id="1.20.1070.10">
    <property type="entry name" value="Rhodopsin 7-helix transmembrane proteins"/>
    <property type="match status" value="1"/>
</dbReference>
<evidence type="ECO:0000256" key="6">
    <source>
        <dbReference type="ARBA" id="ARBA00023170"/>
    </source>
</evidence>
<feature type="transmembrane region" description="Helical" evidence="10">
    <location>
        <begin position="230"/>
        <end position="249"/>
    </location>
</feature>
<keyword evidence="7 8" id="KW-0807">Transducer</keyword>
<evidence type="ECO:0000256" key="4">
    <source>
        <dbReference type="ARBA" id="ARBA00023040"/>
    </source>
</evidence>
<feature type="transmembrane region" description="Helical" evidence="10">
    <location>
        <begin position="72"/>
        <end position="91"/>
    </location>
</feature>
<dbReference type="PRINTS" id="PR00237">
    <property type="entry name" value="GPCRRHODOPSN"/>
</dbReference>
<reference evidence="12" key="1">
    <citation type="submission" date="2023-09" db="UniProtKB">
        <authorList>
            <consortium name="Ensembl"/>
        </authorList>
    </citation>
    <scope>IDENTIFICATION</scope>
</reference>
<feature type="transmembrane region" description="Helical" evidence="10">
    <location>
        <begin position="150"/>
        <end position="173"/>
    </location>
</feature>
<evidence type="ECO:0000256" key="5">
    <source>
        <dbReference type="ARBA" id="ARBA00023136"/>
    </source>
</evidence>